<dbReference type="GO" id="GO:0003964">
    <property type="term" value="F:RNA-directed DNA polymerase activity"/>
    <property type="evidence" value="ECO:0007669"/>
    <property type="project" value="UniProtKB-KW"/>
</dbReference>
<protein>
    <submittedName>
        <fullName evidence="2">Reverse transcriptase domain</fullName>
    </submittedName>
</protein>
<evidence type="ECO:0000313" key="2">
    <source>
        <dbReference type="EMBL" id="VVC39053.1"/>
    </source>
</evidence>
<keyword evidence="2" id="KW-0695">RNA-directed DNA polymerase</keyword>
<dbReference type="Pfam" id="PF00078">
    <property type="entry name" value="RVT_1"/>
    <property type="match status" value="1"/>
</dbReference>
<dbReference type="PROSITE" id="PS50878">
    <property type="entry name" value="RT_POL"/>
    <property type="match status" value="1"/>
</dbReference>
<dbReference type="PANTHER" id="PTHR36688:SF1">
    <property type="entry name" value="ENDONUCLEASE_EXONUCLEASE_PHOSPHATASE DOMAIN-CONTAINING PROTEIN"/>
    <property type="match status" value="1"/>
</dbReference>
<dbReference type="PANTHER" id="PTHR36688">
    <property type="entry name" value="ENDO/EXONUCLEASE/PHOSPHATASE DOMAIN-CONTAINING PROTEIN"/>
    <property type="match status" value="1"/>
</dbReference>
<feature type="domain" description="Reverse transcriptase" evidence="1">
    <location>
        <begin position="1"/>
        <end position="86"/>
    </location>
</feature>
<dbReference type="AlphaFoldDB" id="A0A5E4N640"/>
<accession>A0A5E4N640</accession>
<keyword evidence="3" id="KW-1185">Reference proteome</keyword>
<evidence type="ECO:0000313" key="3">
    <source>
        <dbReference type="Proteomes" id="UP000325440"/>
    </source>
</evidence>
<evidence type="ECO:0000259" key="1">
    <source>
        <dbReference type="PROSITE" id="PS50878"/>
    </source>
</evidence>
<proteinExistence type="predicted"/>
<feature type="non-terminal residue" evidence="2">
    <location>
        <position position="86"/>
    </location>
</feature>
<name>A0A5E4N640_9HEMI</name>
<dbReference type="InterPro" id="IPR052560">
    <property type="entry name" value="RdDP_mobile_element"/>
</dbReference>
<reference evidence="2 3" key="1">
    <citation type="submission" date="2019-08" db="EMBL/GenBank/DDBJ databases">
        <authorList>
            <person name="Alioto T."/>
            <person name="Alioto T."/>
            <person name="Gomez Garrido J."/>
        </authorList>
    </citation>
    <scope>NUCLEOTIDE SEQUENCE [LARGE SCALE GENOMIC DNA]</scope>
</reference>
<dbReference type="EMBL" id="CABPRJ010001582">
    <property type="protein sequence ID" value="VVC39053.1"/>
    <property type="molecule type" value="Genomic_DNA"/>
</dbReference>
<keyword evidence="2" id="KW-0548">Nucleotidyltransferase</keyword>
<keyword evidence="2" id="KW-0808">Transferase</keyword>
<organism evidence="2 3">
    <name type="scientific">Cinara cedri</name>
    <dbReference type="NCBI Taxonomy" id="506608"/>
    <lineage>
        <taxon>Eukaryota</taxon>
        <taxon>Metazoa</taxon>
        <taxon>Ecdysozoa</taxon>
        <taxon>Arthropoda</taxon>
        <taxon>Hexapoda</taxon>
        <taxon>Insecta</taxon>
        <taxon>Pterygota</taxon>
        <taxon>Neoptera</taxon>
        <taxon>Paraneoptera</taxon>
        <taxon>Hemiptera</taxon>
        <taxon>Sternorrhyncha</taxon>
        <taxon>Aphidomorpha</taxon>
        <taxon>Aphidoidea</taxon>
        <taxon>Aphididae</taxon>
        <taxon>Lachninae</taxon>
        <taxon>Cinara</taxon>
    </lineage>
</organism>
<dbReference type="Proteomes" id="UP000325440">
    <property type="component" value="Unassembled WGS sequence"/>
</dbReference>
<gene>
    <name evidence="2" type="ORF">CINCED_3A000843</name>
</gene>
<sequence length="86" mass="9838">MILEDDVIANINRKLFERLLSDRSFKVHLNGEISKKKILQNGLPQGSILSPIVFDVYTADIIRTNSRKFIYADDIGIVKQGKTFEE</sequence>
<dbReference type="OrthoDB" id="409048at2759"/>
<dbReference type="InterPro" id="IPR000477">
    <property type="entry name" value="RT_dom"/>
</dbReference>